<dbReference type="PANTHER" id="PTHR10629">
    <property type="entry name" value="CYTOSINE-SPECIFIC METHYLTRANSFERASE"/>
    <property type="match status" value="1"/>
</dbReference>
<dbReference type="GO" id="GO:0044027">
    <property type="term" value="P:negative regulation of gene expression via chromosomal CpG island methylation"/>
    <property type="evidence" value="ECO:0007669"/>
    <property type="project" value="TreeGrafter"/>
</dbReference>
<keyword evidence="4 6" id="KW-0949">S-adenosyl-L-methionine</keyword>
<keyword evidence="2 6" id="KW-0489">Methyltransferase</keyword>
<dbReference type="GO" id="GO:0003886">
    <property type="term" value="F:DNA (cytosine-5-)-methyltransferase activity"/>
    <property type="evidence" value="ECO:0007669"/>
    <property type="project" value="UniProtKB-EC"/>
</dbReference>
<accession>A0A087DPZ9</accession>
<reference evidence="8 9" key="1">
    <citation type="submission" date="2014-03" db="EMBL/GenBank/DDBJ databases">
        <title>Genomics of Bifidobacteria.</title>
        <authorList>
            <person name="Ventura M."/>
            <person name="Milani C."/>
            <person name="Lugli G.A."/>
        </authorList>
    </citation>
    <scope>NUCLEOTIDE SEQUENCE [LARGE SCALE GENOMIC DNA]</scope>
    <source>
        <strain evidence="8 9">LMG 11597</strain>
    </source>
</reference>
<evidence type="ECO:0000256" key="5">
    <source>
        <dbReference type="ARBA" id="ARBA00022747"/>
    </source>
</evidence>
<evidence type="ECO:0000256" key="2">
    <source>
        <dbReference type="ARBA" id="ARBA00022603"/>
    </source>
</evidence>
<comment type="caution">
    <text evidence="8">The sequence shown here is derived from an EMBL/GenBank/DDBJ whole genome shotgun (WGS) entry which is preliminary data.</text>
</comment>
<dbReference type="SUPFAM" id="SSF53335">
    <property type="entry name" value="S-adenosyl-L-methionine-dependent methyltransferases"/>
    <property type="match status" value="1"/>
</dbReference>
<dbReference type="GO" id="GO:0003677">
    <property type="term" value="F:DNA binding"/>
    <property type="evidence" value="ECO:0007669"/>
    <property type="project" value="TreeGrafter"/>
</dbReference>
<evidence type="ECO:0000313" key="8">
    <source>
        <dbReference type="EMBL" id="KFI97599.1"/>
    </source>
</evidence>
<dbReference type="GO" id="GO:0009307">
    <property type="term" value="P:DNA restriction-modification system"/>
    <property type="evidence" value="ECO:0007669"/>
    <property type="project" value="UniProtKB-KW"/>
</dbReference>
<dbReference type="InterPro" id="IPR001525">
    <property type="entry name" value="C5_MeTfrase"/>
</dbReference>
<evidence type="ECO:0000313" key="9">
    <source>
        <dbReference type="Proteomes" id="UP000029055"/>
    </source>
</evidence>
<evidence type="ECO:0000256" key="6">
    <source>
        <dbReference type="PROSITE-ProRule" id="PRU01016"/>
    </source>
</evidence>
<dbReference type="Pfam" id="PF00145">
    <property type="entry name" value="DNA_methylase"/>
    <property type="match status" value="1"/>
</dbReference>
<evidence type="ECO:0000256" key="1">
    <source>
        <dbReference type="ARBA" id="ARBA00011975"/>
    </source>
</evidence>
<dbReference type="GO" id="GO:0032259">
    <property type="term" value="P:methylation"/>
    <property type="evidence" value="ECO:0007669"/>
    <property type="project" value="UniProtKB-KW"/>
</dbReference>
<keyword evidence="9" id="KW-1185">Reference proteome</keyword>
<feature type="active site" evidence="6">
    <location>
        <position position="81"/>
    </location>
</feature>
<organism evidence="8 9">
    <name type="scientific">Bifidobacterium subtile</name>
    <dbReference type="NCBI Taxonomy" id="77635"/>
    <lineage>
        <taxon>Bacteria</taxon>
        <taxon>Bacillati</taxon>
        <taxon>Actinomycetota</taxon>
        <taxon>Actinomycetes</taxon>
        <taxon>Bifidobacteriales</taxon>
        <taxon>Bifidobacteriaceae</taxon>
        <taxon>Bifidobacterium</taxon>
    </lineage>
</organism>
<dbReference type="Proteomes" id="UP000029055">
    <property type="component" value="Unassembled WGS sequence"/>
</dbReference>
<name>A0A087DPZ9_9BIFI</name>
<protein>
    <recommendedName>
        <fullName evidence="1">DNA (cytosine-5-)-methyltransferase</fullName>
        <ecNumber evidence="1">2.1.1.37</ecNumber>
    </recommendedName>
</protein>
<dbReference type="AlphaFoldDB" id="A0A087DPZ9"/>
<dbReference type="RefSeq" id="WP_024463554.1">
    <property type="nucleotide sequence ID" value="NZ_CP062939.1"/>
</dbReference>
<evidence type="ECO:0000256" key="3">
    <source>
        <dbReference type="ARBA" id="ARBA00022679"/>
    </source>
</evidence>
<keyword evidence="3 6" id="KW-0808">Transferase</keyword>
<dbReference type="InterPro" id="IPR029063">
    <property type="entry name" value="SAM-dependent_MTases_sf"/>
</dbReference>
<dbReference type="eggNOG" id="COG0270">
    <property type="taxonomic scope" value="Bacteria"/>
</dbReference>
<dbReference type="OrthoDB" id="9813719at2"/>
<sequence length="186" mass="19975">MHDTTHSPRLRVGSLFSGYGGLDLAVEHAFNAQTIWSSEINQPVAELFAHHWPDAPNLGDITAIDWNQVEPVDILIGGFPCQDVSTAGKKAGLKPGTRSGLWSHMAEAIDALQPEWVVIENVRGLLSATAIRLPTQGDNNEQCNPDLATPADATLRDLGPDPWHLADGAARPLRAMGAGMSPSWLC</sequence>
<proteinExistence type="inferred from homology"/>
<dbReference type="PANTHER" id="PTHR10629:SF52">
    <property type="entry name" value="DNA (CYTOSINE-5)-METHYLTRANSFERASE 1"/>
    <property type="match status" value="1"/>
</dbReference>
<dbReference type="EMBL" id="JGZR01000023">
    <property type="protein sequence ID" value="KFI97599.1"/>
    <property type="molecule type" value="Genomic_DNA"/>
</dbReference>
<evidence type="ECO:0000256" key="7">
    <source>
        <dbReference type="RuleBase" id="RU000416"/>
    </source>
</evidence>
<dbReference type="Gene3D" id="3.40.50.150">
    <property type="entry name" value="Vaccinia Virus protein VP39"/>
    <property type="match status" value="1"/>
</dbReference>
<dbReference type="EC" id="2.1.1.37" evidence="1"/>
<dbReference type="STRING" id="77635.BISU_1965"/>
<dbReference type="NCBIfam" id="TIGR00675">
    <property type="entry name" value="dcm"/>
    <property type="match status" value="1"/>
</dbReference>
<keyword evidence="5" id="KW-0680">Restriction system</keyword>
<dbReference type="InterPro" id="IPR050390">
    <property type="entry name" value="C5-Methyltransferase"/>
</dbReference>
<evidence type="ECO:0000256" key="4">
    <source>
        <dbReference type="ARBA" id="ARBA00022691"/>
    </source>
</evidence>
<dbReference type="PROSITE" id="PS51679">
    <property type="entry name" value="SAM_MT_C5"/>
    <property type="match status" value="1"/>
</dbReference>
<comment type="similarity">
    <text evidence="6 7">Belongs to the class I-like SAM-binding methyltransferase superfamily. C5-methyltransferase family.</text>
</comment>
<dbReference type="PRINTS" id="PR00105">
    <property type="entry name" value="C5METTRFRASE"/>
</dbReference>
<gene>
    <name evidence="8" type="ORF">BISU_1965</name>
</gene>